<dbReference type="InterPro" id="IPR043519">
    <property type="entry name" value="NT_sf"/>
</dbReference>
<keyword evidence="3" id="KW-1185">Reference proteome</keyword>
<dbReference type="KEGG" id="plon:Pla110_38540"/>
<organism evidence="2 3">
    <name type="scientific">Polystyrenella longa</name>
    <dbReference type="NCBI Taxonomy" id="2528007"/>
    <lineage>
        <taxon>Bacteria</taxon>
        <taxon>Pseudomonadati</taxon>
        <taxon>Planctomycetota</taxon>
        <taxon>Planctomycetia</taxon>
        <taxon>Planctomycetales</taxon>
        <taxon>Planctomycetaceae</taxon>
        <taxon>Polystyrenella</taxon>
    </lineage>
</organism>
<sequence>MLKAAGSFAEEFAARRNWIFDSTHSLRAYPELLQAWQHSRQVSERVETALATLLPHDVVSTIAVSGSVGRMEAHAGSDVDLIVVLRDEFLEDRETGARIMQQVWDVLRQLGFPVPKSNGIFSEPTTRIELCNRELIGQIQGDPALFGKRIQLLLDSQPLFGRSEFVQLQSDILDWYQIEEAGNDPAQTNYLLNDLQRYQRALAIRYQFQHRDDPLQWRLLNLKFRNSRFVNHFGLLLILGEMGIQPVGRGEWLRKALLWTPLERIAAVYARRHEAMFHVIARHYDWFLGQMGNPDFIHRLEGGIELDDNDAWQEGFHRSRQMSREMNRFLIDRQHDWNDLFLESLTY</sequence>
<accession>A0A518CS87</accession>
<dbReference type="InterPro" id="IPR005105">
    <property type="entry name" value="GlnD_Uridyltrans_N"/>
</dbReference>
<dbReference type="Gene3D" id="3.30.460.10">
    <property type="entry name" value="Beta Polymerase, domain 2"/>
    <property type="match status" value="1"/>
</dbReference>
<evidence type="ECO:0000259" key="1">
    <source>
        <dbReference type="Pfam" id="PF03445"/>
    </source>
</evidence>
<dbReference type="SUPFAM" id="SSF81301">
    <property type="entry name" value="Nucleotidyltransferase"/>
    <property type="match status" value="1"/>
</dbReference>
<dbReference type="GO" id="GO:0008773">
    <property type="term" value="F:[protein-PII] uridylyltransferase activity"/>
    <property type="evidence" value="ECO:0007669"/>
    <property type="project" value="InterPro"/>
</dbReference>
<dbReference type="AlphaFoldDB" id="A0A518CS87"/>
<name>A0A518CS87_9PLAN</name>
<dbReference type="EMBL" id="CP036281">
    <property type="protein sequence ID" value="QDU82099.1"/>
    <property type="molecule type" value="Genomic_DNA"/>
</dbReference>
<evidence type="ECO:0000313" key="2">
    <source>
        <dbReference type="EMBL" id="QDU82099.1"/>
    </source>
</evidence>
<proteinExistence type="predicted"/>
<evidence type="ECO:0000313" key="3">
    <source>
        <dbReference type="Proteomes" id="UP000317178"/>
    </source>
</evidence>
<gene>
    <name evidence="2" type="ORF">Pla110_38540</name>
</gene>
<dbReference type="RefSeq" id="WP_144998006.1">
    <property type="nucleotide sequence ID" value="NZ_CP036281.1"/>
</dbReference>
<protein>
    <recommendedName>
        <fullName evidence="1">Protein-PII uridylyltransferase N-terminal domain-containing protein</fullName>
    </recommendedName>
</protein>
<dbReference type="Proteomes" id="UP000317178">
    <property type="component" value="Chromosome"/>
</dbReference>
<dbReference type="OrthoDB" id="282014at2"/>
<reference evidence="2 3" key="1">
    <citation type="submission" date="2019-02" db="EMBL/GenBank/DDBJ databases">
        <title>Deep-cultivation of Planctomycetes and their phenomic and genomic characterization uncovers novel biology.</title>
        <authorList>
            <person name="Wiegand S."/>
            <person name="Jogler M."/>
            <person name="Boedeker C."/>
            <person name="Pinto D."/>
            <person name="Vollmers J."/>
            <person name="Rivas-Marin E."/>
            <person name="Kohn T."/>
            <person name="Peeters S.H."/>
            <person name="Heuer A."/>
            <person name="Rast P."/>
            <person name="Oberbeckmann S."/>
            <person name="Bunk B."/>
            <person name="Jeske O."/>
            <person name="Meyerdierks A."/>
            <person name="Storesund J.E."/>
            <person name="Kallscheuer N."/>
            <person name="Luecker S."/>
            <person name="Lage O.M."/>
            <person name="Pohl T."/>
            <person name="Merkel B.J."/>
            <person name="Hornburger P."/>
            <person name="Mueller R.-W."/>
            <person name="Bruemmer F."/>
            <person name="Labrenz M."/>
            <person name="Spormann A.M."/>
            <person name="Op den Camp H."/>
            <person name="Overmann J."/>
            <person name="Amann R."/>
            <person name="Jetten M.S.M."/>
            <person name="Mascher T."/>
            <person name="Medema M.H."/>
            <person name="Devos D.P."/>
            <person name="Kaster A.-K."/>
            <person name="Ovreas L."/>
            <person name="Rohde M."/>
            <person name="Galperin M.Y."/>
            <person name="Jogler C."/>
        </authorList>
    </citation>
    <scope>NUCLEOTIDE SEQUENCE [LARGE SCALE GENOMIC DNA]</scope>
    <source>
        <strain evidence="2 3">Pla110</strain>
    </source>
</reference>
<dbReference type="Pfam" id="PF03445">
    <property type="entry name" value="DUF294"/>
    <property type="match status" value="1"/>
</dbReference>
<feature type="domain" description="Protein-PII uridylyltransferase N-terminal" evidence="1">
    <location>
        <begin position="45"/>
        <end position="125"/>
    </location>
</feature>